<dbReference type="Proteomes" id="UP000198942">
    <property type="component" value="Unassembled WGS sequence"/>
</dbReference>
<evidence type="ECO:0000313" key="1">
    <source>
        <dbReference type="EMBL" id="SEN25239.1"/>
    </source>
</evidence>
<accession>A0A1H8F0J8</accession>
<proteinExistence type="predicted"/>
<dbReference type="AlphaFoldDB" id="A0A1H8F0J8"/>
<dbReference type="STRING" id="551995.SAMN05192574_102914"/>
<sequence length="180" mass="20776">MLGFLFNLINNTPMKKTTKTKLLSPYNQAVKTAYFKIVKAAKTLLSTVERHELRCTLIRKGQSGENTLNTTIHELVNPIIYLSLECDAWENYSIHFGIEQFQQECEYSMLTAKFLRILYRLTSVEQTTINIDDCINTAYIITDCSALYEAVEESQFKNHSLEIVPYKQTMSKRKQMKAVA</sequence>
<dbReference type="EMBL" id="FOCL01000002">
    <property type="protein sequence ID" value="SEN25239.1"/>
    <property type="molecule type" value="Genomic_DNA"/>
</dbReference>
<name>A0A1H8F0J8_9SPHI</name>
<protein>
    <submittedName>
        <fullName evidence="1">Uncharacterized protein</fullName>
    </submittedName>
</protein>
<organism evidence="1 2">
    <name type="scientific">Mucilaginibacter gossypiicola</name>
    <dbReference type="NCBI Taxonomy" id="551995"/>
    <lineage>
        <taxon>Bacteria</taxon>
        <taxon>Pseudomonadati</taxon>
        <taxon>Bacteroidota</taxon>
        <taxon>Sphingobacteriia</taxon>
        <taxon>Sphingobacteriales</taxon>
        <taxon>Sphingobacteriaceae</taxon>
        <taxon>Mucilaginibacter</taxon>
    </lineage>
</organism>
<keyword evidence="2" id="KW-1185">Reference proteome</keyword>
<gene>
    <name evidence="1" type="ORF">SAMN05192574_102914</name>
</gene>
<evidence type="ECO:0000313" key="2">
    <source>
        <dbReference type="Proteomes" id="UP000198942"/>
    </source>
</evidence>
<reference evidence="2" key="1">
    <citation type="submission" date="2016-10" db="EMBL/GenBank/DDBJ databases">
        <authorList>
            <person name="Varghese N."/>
            <person name="Submissions S."/>
        </authorList>
    </citation>
    <scope>NUCLEOTIDE SEQUENCE [LARGE SCALE GENOMIC DNA]</scope>
    <source>
        <strain evidence="2">Gh-48</strain>
    </source>
</reference>